<name>A0ABU1YAR8_9FLAO</name>
<keyword evidence="3" id="KW-1185">Reference proteome</keyword>
<gene>
    <name evidence="2" type="ORF">J2W48_002680</name>
</gene>
<keyword evidence="1" id="KW-1133">Transmembrane helix</keyword>
<dbReference type="Pfam" id="PF03929">
    <property type="entry name" value="PepSY_TM"/>
    <property type="match status" value="1"/>
</dbReference>
<feature type="transmembrane region" description="Helical" evidence="1">
    <location>
        <begin position="33"/>
        <end position="54"/>
    </location>
</feature>
<keyword evidence="1" id="KW-0472">Membrane</keyword>
<organism evidence="2 3">
    <name type="scientific">Flavobacterium piscis</name>
    <dbReference type="NCBI Taxonomy" id="1114874"/>
    <lineage>
        <taxon>Bacteria</taxon>
        <taxon>Pseudomonadati</taxon>
        <taxon>Bacteroidota</taxon>
        <taxon>Flavobacteriia</taxon>
        <taxon>Flavobacteriales</taxon>
        <taxon>Flavobacteriaceae</taxon>
        <taxon>Flavobacterium</taxon>
    </lineage>
</organism>
<dbReference type="PANTHER" id="PTHR34219">
    <property type="entry name" value="IRON-REGULATED INNER MEMBRANE PROTEIN-RELATED"/>
    <property type="match status" value="1"/>
</dbReference>
<dbReference type="EMBL" id="JAVDWQ010000008">
    <property type="protein sequence ID" value="MDR7210730.1"/>
    <property type="molecule type" value="Genomic_DNA"/>
</dbReference>
<reference evidence="2 3" key="1">
    <citation type="submission" date="2023-07" db="EMBL/GenBank/DDBJ databases">
        <title>Sorghum-associated microbial communities from plants grown in Nebraska, USA.</title>
        <authorList>
            <person name="Schachtman D."/>
        </authorList>
    </citation>
    <scope>NUCLEOTIDE SEQUENCE [LARGE SCALE GENOMIC DNA]</scope>
    <source>
        <strain evidence="2 3">4129</strain>
    </source>
</reference>
<protein>
    <recommendedName>
        <fullName evidence="4">PepSY domain-containing protein</fullName>
    </recommendedName>
</protein>
<evidence type="ECO:0000313" key="3">
    <source>
        <dbReference type="Proteomes" id="UP001269081"/>
    </source>
</evidence>
<keyword evidence="1" id="KW-0812">Transmembrane</keyword>
<dbReference type="RefSeq" id="WP_310282050.1">
    <property type="nucleotide sequence ID" value="NZ_JAVDWQ010000008.1"/>
</dbReference>
<evidence type="ECO:0008006" key="4">
    <source>
        <dbReference type="Google" id="ProtNLM"/>
    </source>
</evidence>
<feature type="transmembrane region" description="Helical" evidence="1">
    <location>
        <begin position="509"/>
        <end position="530"/>
    </location>
</feature>
<evidence type="ECO:0000313" key="2">
    <source>
        <dbReference type="EMBL" id="MDR7210730.1"/>
    </source>
</evidence>
<feature type="transmembrane region" description="Helical" evidence="1">
    <location>
        <begin position="275"/>
        <end position="294"/>
    </location>
</feature>
<proteinExistence type="predicted"/>
<comment type="caution">
    <text evidence="2">The sequence shown here is derived from an EMBL/GenBank/DDBJ whole genome shotgun (WGS) entry which is preliminary data.</text>
</comment>
<sequence>MSKEIYKEKKSKKKDSKIVKKIKQHMYKWHRTIGLITIIPVIFWTLSGLMHPFMAHFFKPEIAREKLEQQTVDKTQLHFSIQEVLQKNNIREFKNFRIVTFNNATFYQVKNLKGDLLYFDSSSAKKLENGDQKYAEWLSRYFLDDQKSAVKKREVVTEFTSQYKYVNRYLPVYKLSFDRPDTMEVYVETSSGKLATYNPTSRQWFIWFFDTFHNWSFIDAISNNSIRIITMIFLLSIIGFSALSGIIIYGLLWKQFKKTDGLQPKKGLRKYHRQIGIWVSLFTLSFAFSGAYHATTKWAPYTLSQMVYEPTFTTKEIPVANNNLNLNWSSFQNCSIITLNDTTYYRCQLLQKEKFKTTKVDSNSKWNKKNNKKSEVVYINATTNKVEPDIDLKYAQFLAYYFTDGAQKAACCEMAETSEEPETSLENAKLLESKVLTDFESREYGFVNKRLPVVKLAYDTSEKTTYFIETATSRLAAVVKTSNRVEGYSFAILHKFLFMDWAGKNIRDLTMVLAALAILIVSILGFILFLKK</sequence>
<dbReference type="PANTHER" id="PTHR34219:SF3">
    <property type="entry name" value="BLL7967 PROTEIN"/>
    <property type="match status" value="1"/>
</dbReference>
<feature type="transmembrane region" description="Helical" evidence="1">
    <location>
        <begin position="228"/>
        <end position="254"/>
    </location>
</feature>
<evidence type="ECO:0000256" key="1">
    <source>
        <dbReference type="SAM" id="Phobius"/>
    </source>
</evidence>
<accession>A0ABU1YAR8</accession>
<dbReference type="InterPro" id="IPR005625">
    <property type="entry name" value="PepSY-ass_TM"/>
</dbReference>
<dbReference type="Proteomes" id="UP001269081">
    <property type="component" value="Unassembled WGS sequence"/>
</dbReference>